<proteinExistence type="predicted"/>
<feature type="transmembrane region" description="Helical" evidence="1">
    <location>
        <begin position="38"/>
        <end position="57"/>
    </location>
</feature>
<name>A0A1U7LN26_NEOID</name>
<dbReference type="AlphaFoldDB" id="A0A1U7LN26"/>
<accession>A0A1U7LN26</accession>
<reference evidence="2 3" key="1">
    <citation type="submission" date="2016-04" db="EMBL/GenBank/DDBJ databases">
        <title>Evolutionary innovation and constraint leading to complex multicellularity in the Ascomycota.</title>
        <authorList>
            <person name="Cisse O."/>
            <person name="Nguyen A."/>
            <person name="Hewitt D.A."/>
            <person name="Jedd G."/>
            <person name="Stajich J.E."/>
        </authorList>
    </citation>
    <scope>NUCLEOTIDE SEQUENCE [LARGE SCALE GENOMIC DNA]</scope>
    <source>
        <strain evidence="2 3">DAH-3</strain>
    </source>
</reference>
<evidence type="ECO:0000313" key="2">
    <source>
        <dbReference type="EMBL" id="OLL24028.1"/>
    </source>
</evidence>
<keyword evidence="3" id="KW-1185">Reference proteome</keyword>
<dbReference type="Proteomes" id="UP000186594">
    <property type="component" value="Unassembled WGS sequence"/>
</dbReference>
<protein>
    <submittedName>
        <fullName evidence="2">Uncharacterized protein</fullName>
    </submittedName>
</protein>
<keyword evidence="1" id="KW-0472">Membrane</keyword>
<keyword evidence="1" id="KW-0812">Transmembrane</keyword>
<gene>
    <name evidence="2" type="ORF">NEOLI_005018</name>
</gene>
<dbReference type="EMBL" id="LXFE01001028">
    <property type="protein sequence ID" value="OLL24028.1"/>
    <property type="molecule type" value="Genomic_DNA"/>
</dbReference>
<comment type="caution">
    <text evidence="2">The sequence shown here is derived from an EMBL/GenBank/DDBJ whole genome shotgun (WGS) entry which is preliminary data.</text>
</comment>
<sequence>MQKSVDSVGGYKRANVPLSIRSSTSSPNMATIAPELRNILHCIFLLLNALIIAYCIASLTLPRLSQETVEQVQPEPLQSVHQNSSMEFVSRFECPPKKSPVDTLASVFSTIVDIFSALPTSRFMIKYEPER</sequence>
<evidence type="ECO:0000256" key="1">
    <source>
        <dbReference type="SAM" id="Phobius"/>
    </source>
</evidence>
<keyword evidence="1" id="KW-1133">Transmembrane helix</keyword>
<organism evidence="2 3">
    <name type="scientific">Neolecta irregularis (strain DAH-3)</name>
    <dbReference type="NCBI Taxonomy" id="1198029"/>
    <lineage>
        <taxon>Eukaryota</taxon>
        <taxon>Fungi</taxon>
        <taxon>Dikarya</taxon>
        <taxon>Ascomycota</taxon>
        <taxon>Taphrinomycotina</taxon>
        <taxon>Neolectales</taxon>
        <taxon>Neolectaceae</taxon>
        <taxon>Neolecta</taxon>
    </lineage>
</organism>
<evidence type="ECO:0000313" key="3">
    <source>
        <dbReference type="Proteomes" id="UP000186594"/>
    </source>
</evidence>